<reference evidence="1 2" key="1">
    <citation type="journal article" date="2014" name="J Genomics">
        <title>Draft Genome Sequence of the Extremely Halophilic Phototrophic Purple Sulfur Bacterium Halorhodospira halochloris.</title>
        <authorList>
            <person name="Singh K.S."/>
            <person name="Kirksey J."/>
            <person name="Hoff W.D."/>
            <person name="Deole R."/>
        </authorList>
    </citation>
    <scope>NUCLEOTIDE SEQUENCE [LARGE SCALE GENOMIC DNA]</scope>
    <source>
        <strain evidence="1 2">A</strain>
    </source>
</reference>
<gene>
    <name evidence="1" type="ORF">M911_13510</name>
</gene>
<dbReference type="PATRIC" id="fig|1354791.3.peg.3190"/>
<organism evidence="1 2">
    <name type="scientific">Ectothiorhodospira haloalkaliphila</name>
    <dbReference type="NCBI Taxonomy" id="421628"/>
    <lineage>
        <taxon>Bacteria</taxon>
        <taxon>Pseudomonadati</taxon>
        <taxon>Pseudomonadota</taxon>
        <taxon>Gammaproteobacteria</taxon>
        <taxon>Chromatiales</taxon>
        <taxon>Ectothiorhodospiraceae</taxon>
        <taxon>Ectothiorhodospira</taxon>
    </lineage>
</organism>
<evidence type="ECO:0000313" key="2">
    <source>
        <dbReference type="Proteomes" id="UP000019442"/>
    </source>
</evidence>
<dbReference type="KEGG" id="hhc:M911_13510"/>
<sequence>MWILPTLLRFALPTWMLITLLLMASSASGRWMLDIGDVQGDGWSMTGVTLEMTLAPGPTGADAIRLHVDHLHLPDPVGSAKALEVTCPGGRLEPTRLKCPAIRLSGRHPWLTLNQVSGQLDLGFDGRLELTLKQLPLADGRMDVSVTHDAGQWGVRAQGQRLALREVRGLAERVGVPLEVLMPEGFRMEGHLALDFKGRGGMDGIQATQGRVVWGDGAFAGAEGTLAGEGLGMSLQWDVRQEGSAWQGVLALDWDEGALYVDPVFLEVGPEQPVRVSTRVDWHDGRLSVKDLALAWGEDLRLAGQASLDPAHLPGSLKATLDVDRARLPAVYEAFLQPFAYGTVLDDLETGGLISGRLQIREGAPQRAALTLSGVDADDRKGRLGLYGLDGRLIWKSDGAAPVSHVSLEGGHLYRIPLGMTRVALQLEQDGVRLTQEARVPILDGELRMHGLEALGLGSDDPVVTFEASVMPISMERLAASVGRPLFTGTLAGSIPRVRYQGGELTVGGRLVIQAFDGMIRVGNLRLREPFGVAPVLWADMEMDNLDLASITNTFEFGLIEGRLRGHVRDMILVNWEPVRFDAALYTPLDQRFRRRISQRAVDNLVGLGGGVGGMLGTGFLRFFDSFGYRQLGLSCRLRGDVCEMDGVAPAPDGVGYYIIQGAGLPRVEVIGFTRQVAWRDLIQRLQAAVEAGEVSES</sequence>
<evidence type="ECO:0000313" key="1">
    <source>
        <dbReference type="EMBL" id="AHK80001.1"/>
    </source>
</evidence>
<accession>W8KWQ8</accession>
<evidence type="ECO:0008006" key="3">
    <source>
        <dbReference type="Google" id="ProtNLM"/>
    </source>
</evidence>
<dbReference type="HOGENOM" id="CLU_025492_0_0_6"/>
<name>W8KWQ8_9GAMM</name>
<protein>
    <recommendedName>
        <fullName evidence="3">Dicarboxylate transport domain-containing protein</fullName>
    </recommendedName>
</protein>
<dbReference type="EMBL" id="CP007268">
    <property type="protein sequence ID" value="AHK80001.1"/>
    <property type="molecule type" value="Genomic_DNA"/>
</dbReference>
<reference evidence="2" key="2">
    <citation type="submission" date="2014-02" db="EMBL/GenBank/DDBJ databases">
        <title>Draft Genome Sequence of extremely halophilic bacteria Halorhodospira halochloris.</title>
        <authorList>
            <person name="Singh K.S."/>
        </authorList>
    </citation>
    <scope>NUCLEOTIDE SEQUENCE [LARGE SCALE GENOMIC DNA]</scope>
    <source>
        <strain evidence="2">A</strain>
    </source>
</reference>
<dbReference type="Proteomes" id="UP000019442">
    <property type="component" value="Chromosome"/>
</dbReference>
<dbReference type="AlphaFoldDB" id="W8KWQ8"/>
<proteinExistence type="predicted"/>
<keyword evidence="2" id="KW-1185">Reference proteome</keyword>